<accession>A0AAI9TAB8</accession>
<dbReference type="EMBL" id="LACB01000469">
    <property type="protein sequence ID" value="KAJ9483095.1"/>
    <property type="molecule type" value="Genomic_DNA"/>
</dbReference>
<proteinExistence type="predicted"/>
<sequence>MRSGQDWLRSFPTRAEKSSLPSTMVTTLDFQYSHSLFLRTFNLSHITSMYFDVALSMGLSYIRHIALSSIP</sequence>
<name>A0AAI9TAB8_PENTH</name>
<dbReference type="Proteomes" id="UP001227192">
    <property type="component" value="Unassembled WGS sequence"/>
</dbReference>
<dbReference type="AlphaFoldDB" id="A0AAI9TAB8"/>
<keyword evidence="2" id="KW-1185">Reference proteome</keyword>
<reference evidence="1" key="2">
    <citation type="journal article" date="2016" name="Fungal Biol.">
        <title>Ochratoxin A production by Penicillium thymicola.</title>
        <authorList>
            <person name="Nguyen H.D.T."/>
            <person name="McMullin D.R."/>
            <person name="Ponomareva E."/>
            <person name="Riley R."/>
            <person name="Pomraning K.R."/>
            <person name="Baker S.E."/>
            <person name="Seifert K.A."/>
        </authorList>
    </citation>
    <scope>NUCLEOTIDE SEQUENCE</scope>
    <source>
        <strain evidence="1">DAOM 180753</strain>
    </source>
</reference>
<gene>
    <name evidence="1" type="ORF">VN97_g10319</name>
</gene>
<organism evidence="1 2">
    <name type="scientific">Penicillium thymicola</name>
    <dbReference type="NCBI Taxonomy" id="293382"/>
    <lineage>
        <taxon>Eukaryota</taxon>
        <taxon>Fungi</taxon>
        <taxon>Dikarya</taxon>
        <taxon>Ascomycota</taxon>
        <taxon>Pezizomycotina</taxon>
        <taxon>Eurotiomycetes</taxon>
        <taxon>Eurotiomycetidae</taxon>
        <taxon>Eurotiales</taxon>
        <taxon>Aspergillaceae</taxon>
        <taxon>Penicillium</taxon>
    </lineage>
</organism>
<evidence type="ECO:0000313" key="2">
    <source>
        <dbReference type="Proteomes" id="UP001227192"/>
    </source>
</evidence>
<evidence type="ECO:0000313" key="1">
    <source>
        <dbReference type="EMBL" id="KAJ9483095.1"/>
    </source>
</evidence>
<protein>
    <submittedName>
        <fullName evidence="1">Uncharacterized protein</fullName>
    </submittedName>
</protein>
<reference evidence="1" key="1">
    <citation type="submission" date="2015-06" db="EMBL/GenBank/DDBJ databases">
        <authorList>
            <person name="Nguyen H."/>
        </authorList>
    </citation>
    <scope>NUCLEOTIDE SEQUENCE</scope>
    <source>
        <strain evidence="1">DAOM 180753</strain>
    </source>
</reference>
<comment type="caution">
    <text evidence="1">The sequence shown here is derived from an EMBL/GenBank/DDBJ whole genome shotgun (WGS) entry which is preliminary data.</text>
</comment>